<reference evidence="4" key="1">
    <citation type="submission" date="2021-03" db="EMBL/GenBank/DDBJ databases">
        <authorList>
            <person name="Bekaert M."/>
        </authorList>
    </citation>
    <scope>NUCLEOTIDE SEQUENCE</scope>
</reference>
<protein>
    <recommendedName>
        <fullName evidence="3">SCP domain-containing protein</fullName>
    </recommendedName>
</protein>
<dbReference type="PANTHER" id="PTHR10334">
    <property type="entry name" value="CYSTEINE-RICH SECRETORY PROTEIN-RELATED"/>
    <property type="match status" value="1"/>
</dbReference>
<comment type="caution">
    <text evidence="4">The sequence shown here is derived from an EMBL/GenBank/DDBJ whole genome shotgun (WGS) entry which is preliminary data.</text>
</comment>
<feature type="signal peptide" evidence="2">
    <location>
        <begin position="1"/>
        <end position="18"/>
    </location>
</feature>
<dbReference type="SUPFAM" id="SSF55797">
    <property type="entry name" value="PR-1-like"/>
    <property type="match status" value="1"/>
</dbReference>
<evidence type="ECO:0000313" key="5">
    <source>
        <dbReference type="Proteomes" id="UP000683360"/>
    </source>
</evidence>
<feature type="compositionally biased region" description="Low complexity" evidence="1">
    <location>
        <begin position="235"/>
        <end position="332"/>
    </location>
</feature>
<keyword evidence="2" id="KW-0732">Signal</keyword>
<dbReference type="InterPro" id="IPR035940">
    <property type="entry name" value="CAP_sf"/>
</dbReference>
<accession>A0A8S3RTI6</accession>
<dbReference type="Proteomes" id="UP000683360">
    <property type="component" value="Unassembled WGS sequence"/>
</dbReference>
<gene>
    <name evidence="4" type="ORF">MEDL_25616</name>
</gene>
<dbReference type="EMBL" id="CAJPWZ010001263">
    <property type="protein sequence ID" value="CAG2211519.1"/>
    <property type="molecule type" value="Genomic_DNA"/>
</dbReference>
<evidence type="ECO:0000313" key="4">
    <source>
        <dbReference type="EMBL" id="CAG2211519.1"/>
    </source>
</evidence>
<proteinExistence type="predicted"/>
<feature type="region of interest" description="Disordered" evidence="1">
    <location>
        <begin position="175"/>
        <end position="332"/>
    </location>
</feature>
<evidence type="ECO:0000256" key="2">
    <source>
        <dbReference type="SAM" id="SignalP"/>
    </source>
</evidence>
<dbReference type="CDD" id="cd05380">
    <property type="entry name" value="CAP_euk"/>
    <property type="match status" value="1"/>
</dbReference>
<dbReference type="Gene3D" id="3.40.33.10">
    <property type="entry name" value="CAP"/>
    <property type="match status" value="1"/>
</dbReference>
<sequence length="332" mass="38111">MSLPWLLLALYMVDLGYGGQYDNYMVQEHNKFRRMEAKKGAANIEKMVWSNTIANVALNWAKTCTVGHNGKTGYGENLYFHTIRDKGQERDLIERGIKAWYDEYTLWNWSTGFTTPTGHYTQIRTSEDVLVLNVQQENNVTMVYVQDLITAEMYGIITAMAEKLERNVNWWDSNSNGGGTSSNNDNNWWNNNGGNTGGNSWDNNDSENSWDNNGNSGNSWDNSNTENWWDGGQAWDNNGNSGNNNWNSWNSWENNWNGGNSWDSNGNSGDTWDNNWNNDNSWNNNWDNGNSWDSNGNSGNTWDNNWNNDNSWDNNWNNDNSWDNNWNNGNSG</sequence>
<dbReference type="InterPro" id="IPR001283">
    <property type="entry name" value="CRISP-related"/>
</dbReference>
<evidence type="ECO:0000256" key="1">
    <source>
        <dbReference type="SAM" id="MobiDB-lite"/>
    </source>
</evidence>
<dbReference type="OrthoDB" id="737510at2759"/>
<dbReference type="InterPro" id="IPR014044">
    <property type="entry name" value="CAP_dom"/>
</dbReference>
<feature type="chain" id="PRO_5035869292" description="SCP domain-containing protein" evidence="2">
    <location>
        <begin position="19"/>
        <end position="332"/>
    </location>
</feature>
<keyword evidence="5" id="KW-1185">Reference proteome</keyword>
<dbReference type="AlphaFoldDB" id="A0A8S3RTI6"/>
<feature type="domain" description="SCP" evidence="3">
    <location>
        <begin position="20"/>
        <end position="142"/>
    </location>
</feature>
<organism evidence="4 5">
    <name type="scientific">Mytilus edulis</name>
    <name type="common">Blue mussel</name>
    <dbReference type="NCBI Taxonomy" id="6550"/>
    <lineage>
        <taxon>Eukaryota</taxon>
        <taxon>Metazoa</taxon>
        <taxon>Spiralia</taxon>
        <taxon>Lophotrochozoa</taxon>
        <taxon>Mollusca</taxon>
        <taxon>Bivalvia</taxon>
        <taxon>Autobranchia</taxon>
        <taxon>Pteriomorphia</taxon>
        <taxon>Mytilida</taxon>
        <taxon>Mytiloidea</taxon>
        <taxon>Mytilidae</taxon>
        <taxon>Mytilinae</taxon>
        <taxon>Mytilus</taxon>
    </lineage>
</organism>
<dbReference type="SMART" id="SM00198">
    <property type="entry name" value="SCP"/>
    <property type="match status" value="1"/>
</dbReference>
<evidence type="ECO:0000259" key="3">
    <source>
        <dbReference type="SMART" id="SM00198"/>
    </source>
</evidence>
<feature type="compositionally biased region" description="Low complexity" evidence="1">
    <location>
        <begin position="175"/>
        <end position="224"/>
    </location>
</feature>
<name>A0A8S3RTI6_MYTED</name>